<evidence type="ECO:0000259" key="6">
    <source>
        <dbReference type="Pfam" id="PF16889"/>
    </source>
</evidence>
<dbReference type="Pfam" id="PF16889">
    <property type="entry name" value="Hepar_II_III_N"/>
    <property type="match status" value="1"/>
</dbReference>
<dbReference type="SUPFAM" id="SSF48230">
    <property type="entry name" value="Chondroitin AC/alginate lyase"/>
    <property type="match status" value="1"/>
</dbReference>
<evidence type="ECO:0000256" key="2">
    <source>
        <dbReference type="ARBA" id="ARBA00022729"/>
    </source>
</evidence>
<keyword evidence="4 7" id="KW-0456">Lyase</keyword>
<dbReference type="PANTHER" id="PTHR39210:SF1">
    <property type="entry name" value="HEPARIN-SULFATE LYASE"/>
    <property type="match status" value="1"/>
</dbReference>
<dbReference type="Pfam" id="PF07940">
    <property type="entry name" value="Hepar_II_III_C"/>
    <property type="match status" value="1"/>
</dbReference>
<evidence type="ECO:0000313" key="7">
    <source>
        <dbReference type="EMBL" id="QSX76043.1"/>
    </source>
</evidence>
<keyword evidence="8" id="KW-1185">Reference proteome</keyword>
<dbReference type="EMBL" id="CP071517">
    <property type="protein sequence ID" value="QSX76043.1"/>
    <property type="molecule type" value="Genomic_DNA"/>
</dbReference>
<reference evidence="7 8" key="1">
    <citation type="submission" date="2021-02" db="EMBL/GenBank/DDBJ databases">
        <title>Lysobacter arenosi sp. nov., isolated from soil of gangwondo yeongwol, south Korea.</title>
        <authorList>
            <person name="Kim K.R."/>
            <person name="Kim K.H."/>
            <person name="Jeon C.O."/>
        </authorList>
    </citation>
    <scope>NUCLEOTIDE SEQUENCE [LARGE SCALE GENOMIC DNA]</scope>
    <source>
        <strain evidence="7 8">R7</strain>
    </source>
</reference>
<evidence type="ECO:0000313" key="8">
    <source>
        <dbReference type="Proteomes" id="UP000663400"/>
    </source>
</evidence>
<organism evidence="7 8">
    <name type="scientific">Lysobacter arenosi</name>
    <dbReference type="NCBI Taxonomy" id="2795387"/>
    <lineage>
        <taxon>Bacteria</taxon>
        <taxon>Pseudomonadati</taxon>
        <taxon>Pseudomonadota</taxon>
        <taxon>Gammaproteobacteria</taxon>
        <taxon>Lysobacterales</taxon>
        <taxon>Lysobacteraceae</taxon>
        <taxon>Lysobacter</taxon>
    </lineage>
</organism>
<comment type="subcellular location">
    <subcellularLocation>
        <location evidence="1">Periplasm</location>
    </subcellularLocation>
</comment>
<feature type="domain" description="Heparinase II/III-like C-terminal" evidence="5">
    <location>
        <begin position="394"/>
        <end position="632"/>
    </location>
</feature>
<dbReference type="InterPro" id="IPR031680">
    <property type="entry name" value="Hepar_II_III_N"/>
</dbReference>
<keyword evidence="2" id="KW-0732">Signal</keyword>
<dbReference type="RefSeq" id="WP_200605408.1">
    <property type="nucleotide sequence ID" value="NZ_CP071517.1"/>
</dbReference>
<dbReference type="GO" id="GO:0016829">
    <property type="term" value="F:lyase activity"/>
    <property type="evidence" value="ECO:0007669"/>
    <property type="project" value="UniProtKB-KW"/>
</dbReference>
<sequence>MSVAEVGHRVRQKSMDILQRIGFGLARQRMAAGHAGNPWTQLPKNVDVTPYLVAADGILAGQFSVFSLRHLDLGFPPQWNRCPKTGVLAPLTFGKSLNYRDESLVGDIKYLWEPSRHLELVTLAQAWHLSGDHRYAQGARDLVDSWIDQCPYPNGPHWTSSLEHSVRLVNWAVAWHLLGGEQSPLFEGESGKAFRERWVQSIYQHCHFISGHFSRYSSANNHLLGELMGLFIGALTWPLWPESKRWRDRAARELEVEALRQNAADGVNREQAFWYHHEVADMMLLCLMFARGNGVDFSADFTARLEAMMEFIAAVMDASGNVPMVGDSDDAVMVRFSREQGFNPYRSLLATAAVLFGRVDFARKARSTDDKTLWLLGDAAAGRLGELVGSCAPTGATRAFPDGGYWVLGDRLDQSDEVRVVADAGPLGYLSIAAHGHADALAFTLSAAGTELLVDPGTFAYHTQKQWRDYFRGTAAHNTVRIDGCDQSVIGGNFMWNAHAAARCHEFASNDRVDAWEASHDGYQRLPDPVTHRRRLRLDKVAGLLEVTDKLVCNSRHQVEIFWHFHPECRVQLVDDVVHAESGRASLSLRMVGGSLRARIFRGSSEPMAGWYSPRFDEKQPSTTVVFSGEVEAASTLSTRITLHIATEQQPATCAVQENEGNQ</sequence>
<dbReference type="Gene3D" id="2.70.98.70">
    <property type="match status" value="1"/>
</dbReference>
<evidence type="ECO:0000256" key="3">
    <source>
        <dbReference type="ARBA" id="ARBA00022764"/>
    </source>
</evidence>
<feature type="domain" description="Heparin-sulfate lyase N-terminal" evidence="6">
    <location>
        <begin position="98"/>
        <end position="331"/>
    </location>
</feature>
<dbReference type="InterPro" id="IPR012480">
    <property type="entry name" value="Hepar_II_III_C"/>
</dbReference>
<keyword evidence="3" id="KW-0574">Periplasm</keyword>
<name>A0ABX7RD13_9GAMM</name>
<accession>A0ABX7RD13</accession>
<proteinExistence type="predicted"/>
<gene>
    <name evidence="7" type="ORF">HIV01_005965</name>
</gene>
<evidence type="ECO:0000259" key="5">
    <source>
        <dbReference type="Pfam" id="PF07940"/>
    </source>
</evidence>
<dbReference type="Proteomes" id="UP000663400">
    <property type="component" value="Chromosome"/>
</dbReference>
<evidence type="ECO:0000256" key="1">
    <source>
        <dbReference type="ARBA" id="ARBA00004418"/>
    </source>
</evidence>
<protein>
    <submittedName>
        <fullName evidence="7">Alginate lyase family protein</fullName>
    </submittedName>
</protein>
<evidence type="ECO:0000256" key="4">
    <source>
        <dbReference type="ARBA" id="ARBA00023239"/>
    </source>
</evidence>
<dbReference type="PANTHER" id="PTHR39210">
    <property type="entry name" value="HEPARIN-SULFATE LYASE"/>
    <property type="match status" value="1"/>
</dbReference>
<dbReference type="InterPro" id="IPR008929">
    <property type="entry name" value="Chondroitin_lyas"/>
</dbReference>
<dbReference type="Gene3D" id="1.50.10.100">
    <property type="entry name" value="Chondroitin AC/alginate lyase"/>
    <property type="match status" value="1"/>
</dbReference>